<gene>
    <name evidence="1" type="ORF">Gogos_006625</name>
</gene>
<dbReference type="Proteomes" id="UP000593579">
    <property type="component" value="Unassembled WGS sequence"/>
</dbReference>
<organism evidence="1 2">
    <name type="scientific">Gossypium gossypioides</name>
    <name type="common">Mexican cotton</name>
    <name type="synonym">Selera gossypioides</name>
    <dbReference type="NCBI Taxonomy" id="34282"/>
    <lineage>
        <taxon>Eukaryota</taxon>
        <taxon>Viridiplantae</taxon>
        <taxon>Streptophyta</taxon>
        <taxon>Embryophyta</taxon>
        <taxon>Tracheophyta</taxon>
        <taxon>Spermatophyta</taxon>
        <taxon>Magnoliopsida</taxon>
        <taxon>eudicotyledons</taxon>
        <taxon>Gunneridae</taxon>
        <taxon>Pentapetalae</taxon>
        <taxon>rosids</taxon>
        <taxon>malvids</taxon>
        <taxon>Malvales</taxon>
        <taxon>Malvaceae</taxon>
        <taxon>Malvoideae</taxon>
        <taxon>Gossypium</taxon>
    </lineage>
</organism>
<proteinExistence type="predicted"/>
<keyword evidence="2" id="KW-1185">Reference proteome</keyword>
<protein>
    <submittedName>
        <fullName evidence="1">Uncharacterized protein</fullName>
    </submittedName>
</protein>
<name>A0A7J9C6B9_GOSGO</name>
<evidence type="ECO:0000313" key="1">
    <source>
        <dbReference type="EMBL" id="MBA0743979.1"/>
    </source>
</evidence>
<dbReference type="AlphaFoldDB" id="A0A7J9C6B9"/>
<reference evidence="1 2" key="1">
    <citation type="journal article" date="2019" name="Genome Biol. Evol.">
        <title>Insights into the evolution of the New World diploid cottons (Gossypium, subgenus Houzingenia) based on genome sequencing.</title>
        <authorList>
            <person name="Grover C.E."/>
            <person name="Arick M.A. 2nd"/>
            <person name="Thrash A."/>
            <person name="Conover J.L."/>
            <person name="Sanders W.S."/>
            <person name="Peterson D.G."/>
            <person name="Frelichowski J.E."/>
            <person name="Scheffler J.A."/>
            <person name="Scheffler B.E."/>
            <person name="Wendel J.F."/>
        </authorList>
    </citation>
    <scope>NUCLEOTIDE SEQUENCE [LARGE SCALE GENOMIC DNA]</scope>
    <source>
        <strain evidence="1">5</strain>
        <tissue evidence="1">Leaf</tissue>
    </source>
</reference>
<accession>A0A7J9C6B9</accession>
<dbReference type="EMBL" id="JABEZY010000008">
    <property type="protein sequence ID" value="MBA0743979.1"/>
    <property type="molecule type" value="Genomic_DNA"/>
</dbReference>
<evidence type="ECO:0000313" key="2">
    <source>
        <dbReference type="Proteomes" id="UP000593579"/>
    </source>
</evidence>
<dbReference type="OrthoDB" id="1001780at2759"/>
<sequence length="94" mass="11034">MLEDEVGWRVGFGSKISVWTDRWLPKWARGKIHNTVITDSVDQVFDLIALNPKRWNEEDERLIWAGDRTSEYTIRSGYRTLIGQLLQTVMLLIQ</sequence>
<comment type="caution">
    <text evidence="1">The sequence shown here is derived from an EMBL/GenBank/DDBJ whole genome shotgun (WGS) entry which is preliminary data.</text>
</comment>